<evidence type="ECO:0000256" key="1">
    <source>
        <dbReference type="ARBA" id="ARBA00022801"/>
    </source>
</evidence>
<proteinExistence type="predicted"/>
<dbReference type="InterPro" id="IPR043128">
    <property type="entry name" value="Rev_trsase/Diguanyl_cyclase"/>
</dbReference>
<evidence type="ECO:0000259" key="3">
    <source>
        <dbReference type="PROSITE" id="PS50175"/>
    </source>
</evidence>
<protein>
    <submittedName>
        <fullName evidence="6">Uncharacterized protein LOC107219039</fullName>
    </submittedName>
</protein>
<dbReference type="PROSITE" id="PS50175">
    <property type="entry name" value="ASP_PROT_RETROV"/>
    <property type="match status" value="1"/>
</dbReference>
<dbReference type="InterPro" id="IPR001995">
    <property type="entry name" value="Peptidase_A2_cat"/>
</dbReference>
<dbReference type="CDD" id="cd01644">
    <property type="entry name" value="RT_pepA17"/>
    <property type="match status" value="1"/>
</dbReference>
<feature type="domain" description="Integrase catalytic" evidence="4">
    <location>
        <begin position="869"/>
        <end position="1015"/>
    </location>
</feature>
<dbReference type="RefSeq" id="XP_046602602.1">
    <property type="nucleotide sequence ID" value="XM_046746646.1"/>
</dbReference>
<evidence type="ECO:0000259" key="4">
    <source>
        <dbReference type="PROSITE" id="PS50994"/>
    </source>
</evidence>
<dbReference type="InterPro" id="IPR012337">
    <property type="entry name" value="RNaseH-like_sf"/>
</dbReference>
<dbReference type="Pfam" id="PF00078">
    <property type="entry name" value="RVT_1"/>
    <property type="match status" value="1"/>
</dbReference>
<dbReference type="SUPFAM" id="SSF56672">
    <property type="entry name" value="DNA/RNA polymerases"/>
    <property type="match status" value="1"/>
</dbReference>
<dbReference type="Pfam" id="PF05380">
    <property type="entry name" value="Peptidase_A17"/>
    <property type="match status" value="1"/>
</dbReference>
<reference evidence="6" key="1">
    <citation type="submission" date="2025-08" db="UniProtKB">
        <authorList>
            <consortium name="RefSeq"/>
        </authorList>
    </citation>
    <scope>IDENTIFICATION</scope>
    <source>
        <tissue evidence="6">Thorax and Abdomen</tissue>
    </source>
</reference>
<dbReference type="InterPro" id="IPR036397">
    <property type="entry name" value="RNaseH_sf"/>
</dbReference>
<dbReference type="PROSITE" id="PS50994">
    <property type="entry name" value="INTEGRASE"/>
    <property type="match status" value="1"/>
</dbReference>
<sequence length="1015" mass="113818">MFCPTYKDKPARELLSIISQHNRCTNCLGKHNHHECPSKKTCRTCSEGHYTTLHDALAAPKPATSANCLIAKQRPSTRVSVLLATARIRVADRFGNLHHTRALIDQGSDTSMITERLTQRLHITRTKASIAVCGVGGVQTATAKGKVELKVTACHKDTTIVTTALILPKLTLYGNNVEASRREWSHIKGLDLADPDFEASDPIDVLLGADIYAQIMDTGLRKGGRNQPIVQKTIFGWILSGTTSASNASTNTTVSHHCSTKDSLSSMVRRFWEQEELPNAPPSLTSDERICEETYATGHSRAPEGRYIVRLPTSSRTMDLSDTRRAAERSLNYTFKRFRHNKGLEPHYHEFMSTYEAIKHMEVAERPKPTSNVCYLPHREVWRESSTTTPLRVVFNGSCLTHQGISLNHFLLKGENLLPALSDVLLRWRTHRFVIAADIEKMYRQILVHPDDRDLQRILWKTEEDQGPREYRLNTVMYGLACAPFLAIRTIRQLTHDEQAKFPLGASTLQRDIYVDDILTGAENQTQLLSLQKELREICMAGGFPLKKWMSNDSTLLTHIPESDRLVKGNMSWALTEETHSTLGLQWSQQSDTFLFTVQPTTTKAITKRSILSQAAQLFDPLGWLTPVTTRAKITIQIELHGFSDASEQAYAAVLYLRALQENGRSETSLIAAKGKVAPLKQVSLPRLELCAAHLLTKLAHHTLKLTNWNNITSYLWTDSTVTLGWIQSPPRRWKTYVANRVAEIQTLLPEAQWNHIPSQHNPADGASRGLSPRDLLTHQLWWKGPEFLSNDEKPPRSNLQTDLDNLPEGRSPAHEDTTWRGSTRPRNITPAVLDPPRTKPHQITHTPMCHMYVMAGGATATTHGKFIAVTRPIALKTSPGRGHKTTKAFFVIFVCMVTKAVHLDIASDYSTQALTAALKRFISRRGLCTELYSDRGTNFVGANTELKQLIKAATSEHNSFTKELAQLGITWRFNPPAAPHFGGLWEAAVKSTKFHLRRVIGDASLTYEEMSTVL</sequence>
<keyword evidence="5" id="KW-1185">Reference proteome</keyword>
<dbReference type="PANTHER" id="PTHR47331:SF4">
    <property type="entry name" value="PEPTIDASE S1 DOMAIN-CONTAINING PROTEIN"/>
    <property type="match status" value="1"/>
</dbReference>
<dbReference type="InterPro" id="IPR021109">
    <property type="entry name" value="Peptidase_aspartic_dom_sf"/>
</dbReference>
<dbReference type="Gene3D" id="3.30.70.270">
    <property type="match status" value="1"/>
</dbReference>
<dbReference type="Gene3D" id="2.40.70.10">
    <property type="entry name" value="Acid Proteases"/>
    <property type="match status" value="1"/>
</dbReference>
<accession>A0ABM3GQP4</accession>
<dbReference type="PANTHER" id="PTHR47331">
    <property type="entry name" value="PHD-TYPE DOMAIN-CONTAINING PROTEIN"/>
    <property type="match status" value="1"/>
</dbReference>
<dbReference type="Gene3D" id="3.30.420.10">
    <property type="entry name" value="Ribonuclease H-like superfamily/Ribonuclease H"/>
    <property type="match status" value="1"/>
</dbReference>
<dbReference type="InterPro" id="IPR001584">
    <property type="entry name" value="Integrase_cat-core"/>
</dbReference>
<feature type="region of interest" description="Disordered" evidence="2">
    <location>
        <begin position="788"/>
        <end position="840"/>
    </location>
</feature>
<gene>
    <name evidence="6" type="primary">LOC107219039</name>
</gene>
<dbReference type="SUPFAM" id="SSF53098">
    <property type="entry name" value="Ribonuclease H-like"/>
    <property type="match status" value="1"/>
</dbReference>
<dbReference type="GeneID" id="107219039"/>
<feature type="domain" description="Peptidase A2" evidence="3">
    <location>
        <begin position="100"/>
        <end position="177"/>
    </location>
</feature>
<keyword evidence="1" id="KW-0378">Hydrolase</keyword>
<dbReference type="Gene3D" id="3.10.10.10">
    <property type="entry name" value="HIV Type 1 Reverse Transcriptase, subunit A, domain 1"/>
    <property type="match status" value="1"/>
</dbReference>
<evidence type="ECO:0000313" key="5">
    <source>
        <dbReference type="Proteomes" id="UP000829291"/>
    </source>
</evidence>
<name>A0ABM3GQP4_NEOLC</name>
<evidence type="ECO:0000313" key="6">
    <source>
        <dbReference type="RefSeq" id="XP_046602602.1"/>
    </source>
</evidence>
<dbReference type="Proteomes" id="UP000829291">
    <property type="component" value="Chromosome 1"/>
</dbReference>
<dbReference type="InterPro" id="IPR008042">
    <property type="entry name" value="Retrotrans_Pao"/>
</dbReference>
<evidence type="ECO:0000256" key="2">
    <source>
        <dbReference type="SAM" id="MobiDB-lite"/>
    </source>
</evidence>
<dbReference type="InterPro" id="IPR000477">
    <property type="entry name" value="RT_dom"/>
</dbReference>
<organism evidence="5 6">
    <name type="scientific">Neodiprion lecontei</name>
    <name type="common">Redheaded pine sawfly</name>
    <dbReference type="NCBI Taxonomy" id="441921"/>
    <lineage>
        <taxon>Eukaryota</taxon>
        <taxon>Metazoa</taxon>
        <taxon>Ecdysozoa</taxon>
        <taxon>Arthropoda</taxon>
        <taxon>Hexapoda</taxon>
        <taxon>Insecta</taxon>
        <taxon>Pterygota</taxon>
        <taxon>Neoptera</taxon>
        <taxon>Endopterygota</taxon>
        <taxon>Hymenoptera</taxon>
        <taxon>Tenthredinoidea</taxon>
        <taxon>Diprionidae</taxon>
        <taxon>Diprioninae</taxon>
        <taxon>Neodiprion</taxon>
    </lineage>
</organism>
<dbReference type="InterPro" id="IPR043502">
    <property type="entry name" value="DNA/RNA_pol_sf"/>
</dbReference>